<feature type="transmembrane region" description="Helical" evidence="1">
    <location>
        <begin position="197"/>
        <end position="225"/>
    </location>
</feature>
<dbReference type="Proteomes" id="UP000001940">
    <property type="component" value="Chromosome IV"/>
</dbReference>
<dbReference type="CTD" id="190889"/>
<evidence type="ECO:0000313" key="4">
    <source>
        <dbReference type="WormBase" id="Y105C5B.6c"/>
    </source>
</evidence>
<dbReference type="PANTHER" id="PTHR31748">
    <property type="entry name" value="SERPENTINE RECEPTOR, CLASS V"/>
    <property type="match status" value="1"/>
</dbReference>
<evidence type="ECO:0000313" key="2">
    <source>
        <dbReference type="EMBL" id="CDX47499.1"/>
    </source>
</evidence>
<keyword evidence="3" id="KW-1185">Reference proteome</keyword>
<dbReference type="OMA" id="ETQLYRN"/>
<evidence type="ECO:0000256" key="1">
    <source>
        <dbReference type="SAM" id="Phobius"/>
    </source>
</evidence>
<dbReference type="OrthoDB" id="5798218at2759"/>
<dbReference type="RefSeq" id="NP_001294118.1">
    <property type="nucleotide sequence ID" value="NM_001307189.3"/>
</dbReference>
<sequence>MITDLYSLPLVAQVGEPLDENLERIVETVQFSIFCFTLPFYVFVTYFLLDALHRGIDELSTPFFRLCITTAFLDIWTLLNNYLGAMFPKWGWGTSVYLFLDSYYAHAYLYFAWASGICQAMCVSLMATNRVSAILFPNRHSRIWSSTRLRIAIAVQFLPGLLAGLATFFNETQLYRNTKNGLIPRFKRSDSGKRKNFIAVLFVIAGGFLATVCIYLIIAYCYLIFMLRKSSNAIKNTQFHKSRAVIKKKEVKLFFMSSITVAIQISILCLVIVYATSLLNFPLDKFYLFYNAISDLYAGINPYLLWIFSDSLRKHIWHRIGWRRTWKIPTSSVVTVNQI</sequence>
<dbReference type="EMBL" id="BX284604">
    <property type="protein sequence ID" value="CDX47499.1"/>
    <property type="molecule type" value="Genomic_DNA"/>
</dbReference>
<name>A0A078BS80_CAEEL</name>
<gene>
    <name evidence="2 4" type="primary">srv-15</name>
    <name evidence="2" type="ORF">CELE_Y105C5B.6</name>
    <name evidence="4" type="ORF">Y105C5B.6</name>
</gene>
<keyword evidence="1" id="KW-0472">Membrane</keyword>
<reference evidence="2 3" key="1">
    <citation type="journal article" date="1998" name="Science">
        <title>Genome sequence of the nematode C. elegans: a platform for investigating biology.</title>
        <authorList>
            <consortium name="The C. elegans sequencing consortium"/>
            <person name="Sulson J.E."/>
            <person name="Waterston R."/>
        </authorList>
    </citation>
    <scope>NUCLEOTIDE SEQUENCE [LARGE SCALE GENOMIC DNA]</scope>
    <source>
        <strain evidence="2 3">Bristol N2</strain>
    </source>
</reference>
<dbReference type="CDD" id="cd00637">
    <property type="entry name" value="7tm_classA_rhodopsin-like"/>
    <property type="match status" value="1"/>
</dbReference>
<dbReference type="SMR" id="A0A078BS80"/>
<dbReference type="InterPro" id="IPR019426">
    <property type="entry name" value="7TM_GPCR_serpentine_rcpt_Srv"/>
</dbReference>
<dbReference type="PANTHER" id="PTHR31748:SF11">
    <property type="entry name" value="G_PROTEIN_RECEP_F1_2 DOMAIN-CONTAINING PROTEIN"/>
    <property type="match status" value="1"/>
</dbReference>
<protein>
    <submittedName>
        <fullName evidence="2">G_PROTEIN_RECEP_F1_2 domain-containing protein</fullName>
    </submittedName>
</protein>
<dbReference type="AGR" id="WB:WBGene00005726"/>
<dbReference type="AlphaFoldDB" id="A0A078BS80"/>
<dbReference type="Bgee" id="WBGene00005726">
    <property type="expression patterns" value="Expressed in larva and 1 other cell type or tissue"/>
</dbReference>
<feature type="transmembrane region" description="Helical" evidence="1">
    <location>
        <begin position="253"/>
        <end position="275"/>
    </location>
</feature>
<dbReference type="FunCoup" id="A0A078BS80">
    <property type="interactions" value="7"/>
</dbReference>
<dbReference type="SUPFAM" id="SSF81321">
    <property type="entry name" value="Family A G protein-coupled receptor-like"/>
    <property type="match status" value="1"/>
</dbReference>
<feature type="transmembrane region" description="Helical" evidence="1">
    <location>
        <begin position="287"/>
        <end position="308"/>
    </location>
</feature>
<accession>A0A078BS80</accession>
<dbReference type="WormBase" id="Y105C5B.6c">
    <property type="protein sequence ID" value="CE50075"/>
    <property type="gene ID" value="WBGene00005726"/>
    <property type="gene designation" value="srv-15"/>
</dbReference>
<dbReference type="Gene3D" id="1.20.1070.10">
    <property type="entry name" value="Rhodopsin 7-helix transmembrane proteins"/>
    <property type="match status" value="1"/>
</dbReference>
<dbReference type="Pfam" id="PF10323">
    <property type="entry name" value="7TM_GPCR_Srv"/>
    <property type="match status" value="1"/>
</dbReference>
<feature type="transmembrane region" description="Helical" evidence="1">
    <location>
        <begin position="31"/>
        <end position="51"/>
    </location>
</feature>
<evidence type="ECO:0000313" key="3">
    <source>
        <dbReference type="Proteomes" id="UP000001940"/>
    </source>
</evidence>
<dbReference type="GeneID" id="190889"/>
<dbReference type="InParanoid" id="A0A078BS80"/>
<dbReference type="ExpressionAtlas" id="A0A078BS80">
    <property type="expression patterns" value="baseline and differential"/>
</dbReference>
<keyword evidence="1" id="KW-0812">Transmembrane</keyword>
<feature type="transmembrane region" description="Helical" evidence="1">
    <location>
        <begin position="103"/>
        <end position="128"/>
    </location>
</feature>
<organism evidence="2 3">
    <name type="scientific">Caenorhabditis elegans</name>
    <dbReference type="NCBI Taxonomy" id="6239"/>
    <lineage>
        <taxon>Eukaryota</taxon>
        <taxon>Metazoa</taxon>
        <taxon>Ecdysozoa</taxon>
        <taxon>Nematoda</taxon>
        <taxon>Chromadorea</taxon>
        <taxon>Rhabditida</taxon>
        <taxon>Rhabditina</taxon>
        <taxon>Rhabditomorpha</taxon>
        <taxon>Rhabditoidea</taxon>
        <taxon>Rhabditidae</taxon>
        <taxon>Peloderinae</taxon>
        <taxon>Caenorhabditis</taxon>
    </lineage>
</organism>
<feature type="transmembrane region" description="Helical" evidence="1">
    <location>
        <begin position="149"/>
        <end position="169"/>
    </location>
</feature>
<feature type="transmembrane region" description="Helical" evidence="1">
    <location>
        <begin position="63"/>
        <end position="83"/>
    </location>
</feature>
<keyword evidence="1" id="KW-1133">Transmembrane helix</keyword>
<proteinExistence type="predicted"/>